<keyword evidence="2" id="KW-1185">Reference proteome</keyword>
<protein>
    <submittedName>
        <fullName evidence="3">Type 2 DNA topoisomerase 6 subunit B-like</fullName>
    </submittedName>
</protein>
<dbReference type="Proteomes" id="UP000515151">
    <property type="component" value="Chromosome 6"/>
</dbReference>
<dbReference type="RefSeq" id="XP_031401562.1">
    <property type="nucleotide sequence ID" value="XM_031545702.1"/>
</dbReference>
<accession>A0A6P8DVQ9</accession>
<dbReference type="OrthoDB" id="1918529at2759"/>
<dbReference type="PANTHER" id="PTHR36722">
    <property type="entry name" value="TYPE 2 DNA TOPOISOMERASE 6 SUBUNIT B-LIKE"/>
    <property type="match status" value="1"/>
</dbReference>
<evidence type="ECO:0000313" key="3">
    <source>
        <dbReference type="RefSeq" id="XP_031401562.1"/>
    </source>
</evidence>
<dbReference type="InterPro" id="IPR034566">
    <property type="entry name" value="MTOPVIB_plant"/>
</dbReference>
<organism evidence="2 3">
    <name type="scientific">Punica granatum</name>
    <name type="common">Pomegranate</name>
    <dbReference type="NCBI Taxonomy" id="22663"/>
    <lineage>
        <taxon>Eukaryota</taxon>
        <taxon>Viridiplantae</taxon>
        <taxon>Streptophyta</taxon>
        <taxon>Embryophyta</taxon>
        <taxon>Tracheophyta</taxon>
        <taxon>Spermatophyta</taxon>
        <taxon>Magnoliopsida</taxon>
        <taxon>eudicotyledons</taxon>
        <taxon>Gunneridae</taxon>
        <taxon>Pentapetalae</taxon>
        <taxon>rosids</taxon>
        <taxon>malvids</taxon>
        <taxon>Myrtales</taxon>
        <taxon>Lythraceae</taxon>
        <taxon>Punica</taxon>
    </lineage>
</organism>
<feature type="region of interest" description="Disordered" evidence="1">
    <location>
        <begin position="457"/>
        <end position="477"/>
    </location>
</feature>
<dbReference type="GO" id="GO:0042138">
    <property type="term" value="P:meiotic DNA double-strand break formation"/>
    <property type="evidence" value="ECO:0007669"/>
    <property type="project" value="InterPro"/>
</dbReference>
<dbReference type="GeneID" id="116211355"/>
<evidence type="ECO:0000313" key="2">
    <source>
        <dbReference type="Proteomes" id="UP000515151"/>
    </source>
</evidence>
<dbReference type="GO" id="GO:0007131">
    <property type="term" value="P:reciprocal meiotic recombination"/>
    <property type="evidence" value="ECO:0007669"/>
    <property type="project" value="TreeGrafter"/>
</dbReference>
<feature type="compositionally biased region" description="Acidic residues" evidence="1">
    <location>
        <begin position="459"/>
        <end position="470"/>
    </location>
</feature>
<evidence type="ECO:0000256" key="1">
    <source>
        <dbReference type="SAM" id="MobiDB-lite"/>
    </source>
</evidence>
<dbReference type="PANTHER" id="PTHR36722:SF1">
    <property type="entry name" value="TYPE 2 DNA TOPOISOMERASE 6 SUBUNIT B-LIKE"/>
    <property type="match status" value="1"/>
</dbReference>
<name>A0A6P8DVQ9_PUNGR</name>
<dbReference type="AlphaFoldDB" id="A0A6P8DVQ9"/>
<gene>
    <name evidence="3" type="primary">LOC116211355</name>
</gene>
<sequence length="477" mass="53320">MDAVDSVQKLCHRLISSAFQRCRVSEQLCRLSVALNGSRLRDPAVTLISISDTGVACSLGEFQDLKLQGGLSEKLDGMLSVRTTGICDEEISNHQLNLMEGNSAHRLNRLPSISKNGMRFSGTDVCLTVVEKSEVIVDEISRFFQKMLILNIPSIGFELLVHHEDASGPHYERVFLPNEWNALPFSASNLERLKCGFEDYLLKQRNCVTGNCDSRSTTLEHLKSGTGTEDSSESSKISGLVMEAVITISEFSDQMSPYLMECGPRTEVLYFKDFSPSPVSKSSLSGLLKIDWKSYGLKLGGIVDQGSCLFLEWENLPQHVGIDVVFHCYQKKNSYPLVRQKSYSNQALLKKAAKLALDDLKEKHRGFLLSDHALKIRSYAPDLAKTLAGLILSSKDLEFQEECLSLLGLPTEEVGYKKVEECIKDKIVSVIEQNDRNPERCKDAVPTLFEYECPPKVDLEEEHEEGDDSSDTFSLLR</sequence>
<reference evidence="2" key="1">
    <citation type="journal article" date="2020" name="Plant Biotechnol. J.">
        <title>The pomegranate (Punica granatum L.) draft genome dissects genetic divergence between soft- and hard-seeded cultivars.</title>
        <authorList>
            <person name="Luo X."/>
            <person name="Li H."/>
            <person name="Wu Z."/>
            <person name="Yao W."/>
            <person name="Zhao P."/>
            <person name="Cao D."/>
            <person name="Yu H."/>
            <person name="Li K."/>
            <person name="Poudel K."/>
            <person name="Zhao D."/>
            <person name="Zhang F."/>
            <person name="Xia X."/>
            <person name="Chen L."/>
            <person name="Wang Q."/>
            <person name="Jing D."/>
            <person name="Cao S."/>
        </authorList>
    </citation>
    <scope>NUCLEOTIDE SEQUENCE [LARGE SCALE GENOMIC DNA]</scope>
    <source>
        <strain evidence="2">cv. Tunisia</strain>
    </source>
</reference>
<dbReference type="GO" id="GO:0030674">
    <property type="term" value="F:protein-macromolecule adaptor activity"/>
    <property type="evidence" value="ECO:0007669"/>
    <property type="project" value="TreeGrafter"/>
</dbReference>
<proteinExistence type="predicted"/>
<dbReference type="GO" id="GO:0000793">
    <property type="term" value="C:condensed chromosome"/>
    <property type="evidence" value="ECO:0007669"/>
    <property type="project" value="TreeGrafter"/>
</dbReference>
<reference evidence="3" key="2">
    <citation type="submission" date="2025-08" db="UniProtKB">
        <authorList>
            <consortium name="RefSeq"/>
        </authorList>
    </citation>
    <scope>IDENTIFICATION</scope>
    <source>
        <tissue evidence="3">Leaf</tissue>
    </source>
</reference>